<dbReference type="GO" id="GO:0005886">
    <property type="term" value="C:plasma membrane"/>
    <property type="evidence" value="ECO:0007669"/>
    <property type="project" value="UniProtKB-SubCell"/>
</dbReference>
<dbReference type="Gene3D" id="3.30.450.20">
    <property type="entry name" value="PAS domain"/>
    <property type="match status" value="1"/>
</dbReference>
<dbReference type="InterPro" id="IPR033480">
    <property type="entry name" value="sCache_2"/>
</dbReference>
<keyword evidence="3 8" id="KW-0812">Transmembrane</keyword>
<evidence type="ECO:0000313" key="10">
    <source>
        <dbReference type="EMBL" id="CRH05649.1"/>
    </source>
</evidence>
<evidence type="ECO:0000256" key="7">
    <source>
        <dbReference type="PROSITE-ProRule" id="PRU00284"/>
    </source>
</evidence>
<dbReference type="PROSITE" id="PS50111">
    <property type="entry name" value="CHEMOTAXIS_TRANSDUC_2"/>
    <property type="match status" value="1"/>
</dbReference>
<evidence type="ECO:0000256" key="5">
    <source>
        <dbReference type="ARBA" id="ARBA00023136"/>
    </source>
</evidence>
<keyword evidence="2" id="KW-1003">Cell membrane</keyword>
<accession>A0A1S7LHT4</accession>
<evidence type="ECO:0000259" key="9">
    <source>
        <dbReference type="PROSITE" id="PS50111"/>
    </source>
</evidence>
<dbReference type="SUPFAM" id="SSF58104">
    <property type="entry name" value="Methyl-accepting chemotaxis protein (MCP) signaling domain"/>
    <property type="match status" value="2"/>
</dbReference>
<evidence type="ECO:0000256" key="4">
    <source>
        <dbReference type="ARBA" id="ARBA00022989"/>
    </source>
</evidence>
<dbReference type="SMART" id="SM00283">
    <property type="entry name" value="MA"/>
    <property type="match status" value="1"/>
</dbReference>
<evidence type="ECO:0000256" key="6">
    <source>
        <dbReference type="ARBA" id="ARBA00023224"/>
    </source>
</evidence>
<protein>
    <submittedName>
        <fullName evidence="10">Putative methyl-accepting chemotaxis sensory transducer</fullName>
    </submittedName>
</protein>
<evidence type="ECO:0000256" key="1">
    <source>
        <dbReference type="ARBA" id="ARBA00004651"/>
    </source>
</evidence>
<sequence length="676" mass="72297">MSLTDLNLSLRARLAIIIGFSTLCMITLGFIFIGSKQDRMMDDRYMFVQQQVENASSVLALFYKQQQDGTLTEALAKAEAKKVIAGLRYAGGNYFWINDYQAVMVMHPYKPALNGKDLSGFKDKGGKQLFSAMADVVKRQGSGFVDYQWTKPKAEAPSPKISFVQGFKPWGWIVGSGIYLDDVDEVMFDDGLIAGILLVTFVLLTIAIGWVVSKSIQNSLGCEPEELARMAQRVASGNLSISQRAKDKMACAKPGSVVEAMMKMTMSLRQLVSEIATQSESMGKASTNMLQIAGNLQGGAEDMRNHADDACDTAKAVSHKMSEVTEAVAASDENLRSISEAIDHMSQDMSAISAATEEADAGLTGVTSAVSTVDSGLGSIRDGASQNEQAVDTVRTAVNDLGEAVREMRMRCSTANDASEQAGDRAENTTKLSGDLDHSAQEIGKVIEVINDIADQTNMLALNASIEAAGAGDAGKGFAVVANEVKELASQTAEATNMIAERVEQIQSGTRQASSGSKEVSGIIHNIHLENEGLLTVADEQEHTLNQVSHTMDETAHSTNQVANQISDLSIKMGDASRNLQEISMGIGEVAARVAEGSSGVTRVSEQVSEASASSRAVSEHVSTAAQTTKQVAGAMENIGRVTGNFESISLEVKEYAQQLDQNSSMLSEMVKRFSL</sequence>
<organism evidence="10">
    <name type="scientific">Magnetococcus massalia (strain MO-1)</name>
    <dbReference type="NCBI Taxonomy" id="451514"/>
    <lineage>
        <taxon>Bacteria</taxon>
        <taxon>Pseudomonadati</taxon>
        <taxon>Pseudomonadota</taxon>
        <taxon>Magnetococcia</taxon>
        <taxon>Magnetococcales</taxon>
        <taxon>Magnetococcaceae</taxon>
        <taxon>Magnetococcus</taxon>
    </lineage>
</organism>
<dbReference type="Pfam" id="PF17200">
    <property type="entry name" value="sCache_2"/>
    <property type="match status" value="1"/>
</dbReference>
<dbReference type="PANTHER" id="PTHR32089:SF112">
    <property type="entry name" value="LYSOZYME-LIKE PROTEIN-RELATED"/>
    <property type="match status" value="1"/>
</dbReference>
<dbReference type="SMART" id="SM01049">
    <property type="entry name" value="Cache_2"/>
    <property type="match status" value="1"/>
</dbReference>
<name>A0A1S7LHT4_MAGMO</name>
<dbReference type="GO" id="GO:0007165">
    <property type="term" value="P:signal transduction"/>
    <property type="evidence" value="ECO:0007669"/>
    <property type="project" value="UniProtKB-KW"/>
</dbReference>
<feature type="domain" description="Methyl-accepting transducer" evidence="9">
    <location>
        <begin position="334"/>
        <end position="584"/>
    </location>
</feature>
<feature type="transmembrane region" description="Helical" evidence="8">
    <location>
        <begin position="12"/>
        <end position="34"/>
    </location>
</feature>
<comment type="subcellular location">
    <subcellularLocation>
        <location evidence="1">Cell membrane</location>
        <topology evidence="1">Multi-pass membrane protein</topology>
    </subcellularLocation>
</comment>
<evidence type="ECO:0000256" key="2">
    <source>
        <dbReference type="ARBA" id="ARBA00022475"/>
    </source>
</evidence>
<dbReference type="InterPro" id="IPR004089">
    <property type="entry name" value="MCPsignal_dom"/>
</dbReference>
<keyword evidence="5 8" id="KW-0472">Membrane</keyword>
<dbReference type="PANTHER" id="PTHR32089">
    <property type="entry name" value="METHYL-ACCEPTING CHEMOTAXIS PROTEIN MCPB"/>
    <property type="match status" value="1"/>
</dbReference>
<keyword evidence="4 8" id="KW-1133">Transmembrane helix</keyword>
<reference evidence="10" key="1">
    <citation type="submission" date="2015-04" db="EMBL/GenBank/DDBJ databases">
        <authorList>
            <person name="Syromyatnikov M.Y."/>
            <person name="Popov V.N."/>
        </authorList>
    </citation>
    <scope>NUCLEOTIDE SEQUENCE</scope>
    <source>
        <strain evidence="10">MO-1</strain>
    </source>
</reference>
<gene>
    <name evidence="10" type="ORF">MAGMO_1460</name>
</gene>
<evidence type="ECO:0000256" key="8">
    <source>
        <dbReference type="SAM" id="Phobius"/>
    </source>
</evidence>
<evidence type="ECO:0000256" key="3">
    <source>
        <dbReference type="ARBA" id="ARBA00022692"/>
    </source>
</evidence>
<dbReference type="Pfam" id="PF00015">
    <property type="entry name" value="MCPsignal"/>
    <property type="match status" value="1"/>
</dbReference>
<dbReference type="EMBL" id="LO017727">
    <property type="protein sequence ID" value="CRH05649.1"/>
    <property type="molecule type" value="Genomic_DNA"/>
</dbReference>
<feature type="transmembrane region" description="Helical" evidence="8">
    <location>
        <begin position="192"/>
        <end position="212"/>
    </location>
</feature>
<proteinExistence type="predicted"/>
<dbReference type="Gene3D" id="1.10.287.950">
    <property type="entry name" value="Methyl-accepting chemotaxis protein"/>
    <property type="match status" value="3"/>
</dbReference>
<dbReference type="AlphaFoldDB" id="A0A1S7LHT4"/>
<keyword evidence="6 7" id="KW-0807">Transducer</keyword>